<sequence>MPKFYKNLQTGAVITAAEYKAKIMNNMTETSTDIGTMGVGSYSNFANDVFEGELDNYSQYIPYDPEEKEQ</sequence>
<keyword evidence="2" id="KW-1185">Reference proteome</keyword>
<dbReference type="RefSeq" id="WP_069645863.1">
    <property type="nucleotide sequence ID" value="NZ_MIJZ01000012.1"/>
</dbReference>
<gene>
    <name evidence="1" type="ORF">BCR21_07170</name>
</gene>
<organism evidence="1 2">
    <name type="scientific">Enterococcus ureasiticus</name>
    <dbReference type="NCBI Taxonomy" id="903984"/>
    <lineage>
        <taxon>Bacteria</taxon>
        <taxon>Bacillati</taxon>
        <taxon>Bacillota</taxon>
        <taxon>Bacilli</taxon>
        <taxon>Lactobacillales</taxon>
        <taxon>Enterococcaceae</taxon>
        <taxon>Enterococcus</taxon>
    </lineage>
</organism>
<proteinExistence type="predicted"/>
<comment type="caution">
    <text evidence="1">The sequence shown here is derived from an EMBL/GenBank/DDBJ whole genome shotgun (WGS) entry which is preliminary data.</text>
</comment>
<dbReference type="AlphaFoldDB" id="A0A1E5GID5"/>
<accession>A0A1E5GID5</accession>
<protein>
    <submittedName>
        <fullName evidence="1">Uncharacterized protein</fullName>
    </submittedName>
</protein>
<dbReference type="OrthoDB" id="2186200at2"/>
<evidence type="ECO:0000313" key="2">
    <source>
        <dbReference type="Proteomes" id="UP000094068"/>
    </source>
</evidence>
<dbReference type="STRING" id="903984.BCR21_07170"/>
<reference evidence="2" key="1">
    <citation type="submission" date="2016-09" db="EMBL/GenBank/DDBJ databases">
        <authorList>
            <person name="Gulvik C.A."/>
        </authorList>
    </citation>
    <scope>NUCLEOTIDE SEQUENCE [LARGE SCALE GENOMIC DNA]</scope>
    <source>
        <strain evidence="2">DSM 23328</strain>
    </source>
</reference>
<name>A0A1E5GID5_9ENTE</name>
<dbReference type="Proteomes" id="UP000094068">
    <property type="component" value="Unassembled WGS sequence"/>
</dbReference>
<evidence type="ECO:0000313" key="1">
    <source>
        <dbReference type="EMBL" id="OEG12010.1"/>
    </source>
</evidence>
<dbReference type="EMBL" id="MIJZ01000012">
    <property type="protein sequence ID" value="OEG12010.1"/>
    <property type="molecule type" value="Genomic_DNA"/>
</dbReference>